<dbReference type="Proteomes" id="UP000642094">
    <property type="component" value="Unassembled WGS sequence"/>
</dbReference>
<organism evidence="2 3">
    <name type="scientific">Pseudanabaena mucicola FACHB-723</name>
    <dbReference type="NCBI Taxonomy" id="2692860"/>
    <lineage>
        <taxon>Bacteria</taxon>
        <taxon>Bacillati</taxon>
        <taxon>Cyanobacteriota</taxon>
        <taxon>Cyanophyceae</taxon>
        <taxon>Pseudanabaenales</taxon>
        <taxon>Pseudanabaenaceae</taxon>
        <taxon>Pseudanabaena</taxon>
    </lineage>
</organism>
<proteinExistence type="predicted"/>
<evidence type="ECO:0000313" key="3">
    <source>
        <dbReference type="Proteomes" id="UP000642094"/>
    </source>
</evidence>
<dbReference type="EMBL" id="JACJQB010000048">
    <property type="protein sequence ID" value="MBD2189683.1"/>
    <property type="molecule type" value="Genomic_DNA"/>
</dbReference>
<name>A0ABR8A0F3_9CYAN</name>
<gene>
    <name evidence="2" type="ORF">H6F41_16245</name>
</gene>
<reference evidence="2 3" key="1">
    <citation type="journal article" date="2020" name="ISME J.">
        <title>Comparative genomics reveals insights into cyanobacterial evolution and habitat adaptation.</title>
        <authorList>
            <person name="Chen M.Y."/>
            <person name="Teng W.K."/>
            <person name="Zhao L."/>
            <person name="Hu C.X."/>
            <person name="Zhou Y.K."/>
            <person name="Han B.P."/>
            <person name="Song L.R."/>
            <person name="Shu W.S."/>
        </authorList>
    </citation>
    <scope>NUCLEOTIDE SEQUENCE [LARGE SCALE GENOMIC DNA]</scope>
    <source>
        <strain evidence="2 3">FACHB-723</strain>
    </source>
</reference>
<accession>A0ABR8A0F3</accession>
<protein>
    <submittedName>
        <fullName evidence="2">Uncharacterized protein</fullName>
    </submittedName>
</protein>
<evidence type="ECO:0000256" key="1">
    <source>
        <dbReference type="SAM" id="MobiDB-lite"/>
    </source>
</evidence>
<evidence type="ECO:0000313" key="2">
    <source>
        <dbReference type="EMBL" id="MBD2189683.1"/>
    </source>
</evidence>
<comment type="caution">
    <text evidence="2">The sequence shown here is derived from an EMBL/GenBank/DDBJ whole genome shotgun (WGS) entry which is preliminary data.</text>
</comment>
<sequence length="80" mass="8994">MSVTFASQVTEAKAHSEYAMEQEVKSQIPRSTQNENQRLAVYLSGVLGHSHDTQHLKKLFEQLRVNLGTPKSSCFDNCRG</sequence>
<keyword evidence="3" id="KW-1185">Reference proteome</keyword>
<feature type="compositionally biased region" description="Polar residues" evidence="1">
    <location>
        <begin position="1"/>
        <end position="10"/>
    </location>
</feature>
<feature type="region of interest" description="Disordered" evidence="1">
    <location>
        <begin position="1"/>
        <end position="32"/>
    </location>
</feature>
<feature type="compositionally biased region" description="Basic and acidic residues" evidence="1">
    <location>
        <begin position="12"/>
        <end position="24"/>
    </location>
</feature>